<comment type="caution">
    <text evidence="2">The sequence shown here is derived from an EMBL/GenBank/DDBJ whole genome shotgun (WGS) entry which is preliminary data.</text>
</comment>
<protein>
    <submittedName>
        <fullName evidence="2">Acetyltransferase</fullName>
        <ecNumber evidence="2">2.3.1.-</ecNumber>
    </submittedName>
</protein>
<dbReference type="Pfam" id="PF00583">
    <property type="entry name" value="Acetyltransf_1"/>
    <property type="match status" value="1"/>
</dbReference>
<dbReference type="EMBL" id="CAJRAY010000080">
    <property type="protein sequence ID" value="CAG5091213.1"/>
    <property type="molecule type" value="Genomic_DNA"/>
</dbReference>
<dbReference type="CDD" id="cd04301">
    <property type="entry name" value="NAT_SF"/>
    <property type="match status" value="1"/>
</dbReference>
<evidence type="ECO:0000313" key="2">
    <source>
        <dbReference type="EMBL" id="CAG5091213.1"/>
    </source>
</evidence>
<dbReference type="PANTHER" id="PTHR43415:SF3">
    <property type="entry name" value="GNAT-FAMILY ACETYLTRANSFERASE"/>
    <property type="match status" value="1"/>
</dbReference>
<accession>A0ABN7SA31</accession>
<proteinExistence type="predicted"/>
<organism evidence="2 3">
    <name type="scientific">Thermobacillus xylanilyticus</name>
    <dbReference type="NCBI Taxonomy" id="76633"/>
    <lineage>
        <taxon>Bacteria</taxon>
        <taxon>Bacillati</taxon>
        <taxon>Bacillota</taxon>
        <taxon>Bacilli</taxon>
        <taxon>Bacillales</taxon>
        <taxon>Paenibacillaceae</taxon>
        <taxon>Thermobacillus</taxon>
    </lineage>
</organism>
<dbReference type="InterPro" id="IPR016181">
    <property type="entry name" value="Acyl_CoA_acyltransferase"/>
</dbReference>
<evidence type="ECO:0000313" key="3">
    <source>
        <dbReference type="Proteomes" id="UP000681526"/>
    </source>
</evidence>
<keyword evidence="2" id="KW-0012">Acyltransferase</keyword>
<dbReference type="PANTHER" id="PTHR43415">
    <property type="entry name" value="SPERMIDINE N(1)-ACETYLTRANSFERASE"/>
    <property type="match status" value="1"/>
</dbReference>
<dbReference type="Proteomes" id="UP000681526">
    <property type="component" value="Unassembled WGS sequence"/>
</dbReference>
<dbReference type="EC" id="2.3.1.-" evidence="2"/>
<dbReference type="PROSITE" id="PS51186">
    <property type="entry name" value="GNAT"/>
    <property type="match status" value="1"/>
</dbReference>
<dbReference type="SUPFAM" id="SSF55729">
    <property type="entry name" value="Acyl-CoA N-acyltransferases (Nat)"/>
    <property type="match status" value="1"/>
</dbReference>
<dbReference type="Gene3D" id="3.40.630.30">
    <property type="match status" value="1"/>
</dbReference>
<dbReference type="InterPro" id="IPR017255">
    <property type="entry name" value="AcTrfase_GNAT_prd"/>
</dbReference>
<evidence type="ECO:0000259" key="1">
    <source>
        <dbReference type="PROSITE" id="PS51186"/>
    </source>
</evidence>
<dbReference type="GO" id="GO:0016746">
    <property type="term" value="F:acyltransferase activity"/>
    <property type="evidence" value="ECO:0007669"/>
    <property type="project" value="UniProtKB-KW"/>
</dbReference>
<keyword evidence="3" id="KW-1185">Reference proteome</keyword>
<feature type="domain" description="N-acetyltransferase" evidence="1">
    <location>
        <begin position="1"/>
        <end position="164"/>
    </location>
</feature>
<gene>
    <name evidence="2" type="primary">txxe 3044</name>
    <name evidence="2" type="ORF">TXXE_15250</name>
</gene>
<dbReference type="PIRSF" id="PIRSF037663">
    <property type="entry name" value="Acetyltransf_GNAT_prd"/>
    <property type="match status" value="1"/>
</dbReference>
<sequence length="164" mass="18973">MIIREITESDSSAFLKLNKRLDQESKFMLLEPDERDLSEEQQRSMISGIIESSNSNIFIAEVDGELVGHITVIGENANRIQHRAYIVIGILQDYVGRGIGRKLFEKVEQWRETAGLTRLELTVMVHNERAIALYKKMGFEIEGIRKRSMRIDGQYVDEYYMAKT</sequence>
<name>A0ABN7SA31_THEXY</name>
<keyword evidence="2" id="KW-0808">Transferase</keyword>
<reference evidence="2 3" key="1">
    <citation type="submission" date="2021-04" db="EMBL/GenBank/DDBJ databases">
        <authorList>
            <person name="Rakotoarivonina H."/>
        </authorList>
    </citation>
    <scope>NUCLEOTIDE SEQUENCE [LARGE SCALE GENOMIC DNA]</scope>
    <source>
        <strain evidence="2 3">XE</strain>
    </source>
</reference>
<dbReference type="InterPro" id="IPR000182">
    <property type="entry name" value="GNAT_dom"/>
</dbReference>